<name>A0A4Y2M7W2_ARAVE</name>
<sequence length="359" mass="41128">MFIDLKREFSSFRIDINTKVDHISKQIAPEGIARQPELQEPNLHEELVKVNLNPEVESYVSAVRNSSSAVKRVKSDSKLVINGASKISPLKSVDDVFAGTVPLKRVIIKKFPFWYSVETRRLLRRKEIVFRLLLRHRNPVFIDEFKSLRTSVKFGIKRDYGNYLHVIEKDLISEPKKFWSHFKKNNHLPGKLYYKDKCFINDIDITNAYVDYFCSVFKPGLEYDSNDAADFNGLGDFVGIDTITYDNVVVAIKELKSTSAIGHSVPVHINPSLRSPTAPAALPRLLRFPLERDGLLPLPRIYTGRISAPMARQSKWTGWIFRRVGNPNFRPRRSNSHGFFALTIGYDMEWANLLGVESS</sequence>
<protein>
    <submittedName>
        <fullName evidence="1">Uncharacterized protein</fullName>
    </submittedName>
</protein>
<dbReference type="Proteomes" id="UP000499080">
    <property type="component" value="Unassembled WGS sequence"/>
</dbReference>
<evidence type="ECO:0000313" key="1">
    <source>
        <dbReference type="EMBL" id="GBN22520.1"/>
    </source>
</evidence>
<keyword evidence="2" id="KW-1185">Reference proteome</keyword>
<organism evidence="1 2">
    <name type="scientific">Araneus ventricosus</name>
    <name type="common">Orbweaver spider</name>
    <name type="synonym">Epeira ventricosa</name>
    <dbReference type="NCBI Taxonomy" id="182803"/>
    <lineage>
        <taxon>Eukaryota</taxon>
        <taxon>Metazoa</taxon>
        <taxon>Ecdysozoa</taxon>
        <taxon>Arthropoda</taxon>
        <taxon>Chelicerata</taxon>
        <taxon>Arachnida</taxon>
        <taxon>Araneae</taxon>
        <taxon>Araneomorphae</taxon>
        <taxon>Entelegynae</taxon>
        <taxon>Araneoidea</taxon>
        <taxon>Araneidae</taxon>
        <taxon>Araneus</taxon>
    </lineage>
</organism>
<dbReference type="EMBL" id="BGPR01006874">
    <property type="protein sequence ID" value="GBN22520.1"/>
    <property type="molecule type" value="Genomic_DNA"/>
</dbReference>
<proteinExistence type="predicted"/>
<gene>
    <name evidence="1" type="ORF">AVEN_3205_1</name>
</gene>
<dbReference type="OrthoDB" id="6780760at2759"/>
<dbReference type="AlphaFoldDB" id="A0A4Y2M7W2"/>
<comment type="caution">
    <text evidence="1">The sequence shown here is derived from an EMBL/GenBank/DDBJ whole genome shotgun (WGS) entry which is preliminary data.</text>
</comment>
<evidence type="ECO:0000313" key="2">
    <source>
        <dbReference type="Proteomes" id="UP000499080"/>
    </source>
</evidence>
<accession>A0A4Y2M7W2</accession>
<reference evidence="1 2" key="1">
    <citation type="journal article" date="2019" name="Sci. Rep.">
        <title>Orb-weaving spider Araneus ventricosus genome elucidates the spidroin gene catalogue.</title>
        <authorList>
            <person name="Kono N."/>
            <person name="Nakamura H."/>
            <person name="Ohtoshi R."/>
            <person name="Moran D.A.P."/>
            <person name="Shinohara A."/>
            <person name="Yoshida Y."/>
            <person name="Fujiwara M."/>
            <person name="Mori M."/>
            <person name="Tomita M."/>
            <person name="Arakawa K."/>
        </authorList>
    </citation>
    <scope>NUCLEOTIDE SEQUENCE [LARGE SCALE GENOMIC DNA]</scope>
</reference>